<dbReference type="Proteomes" id="UP000631114">
    <property type="component" value="Unassembled WGS sequence"/>
</dbReference>
<feature type="compositionally biased region" description="Polar residues" evidence="1">
    <location>
        <begin position="927"/>
        <end position="936"/>
    </location>
</feature>
<sequence length="1045" mass="117034">MSEGSRDALSRQHVVMEKGRYVLIKTDSGTSVQFEELDDEKMGYEKKMMSKQVSVQESGKKGLDDAFEPRSRSFHAYEFGDRRSDDFIVSSGSSQGIGVLSEYAGTSKPTHSNTFTVPRNNLGYTSLSCQTWDSMDGLNERIVAQGNSKYIVRKGDQVSLDTTQISSNANHMASSARVANSSLNFLHTPETLDERTQLPCSKTFESLNLENFQKRIMPKGPSSYPMIQLVDHRPQKISQKRREDLFSNRDEAQLSFEGVPPPDTATILTCISPNEPEVPRMVSSSIQLVRMDSEDVLSPAFMFESKEPSAGENRLNQNEMHNDKEEDRAANAVHKVGPLMLPAKKNTVLDEQMRHGVQRGGQYERVLSISRDFIPQTKQMLENPPARNALQSKKQYSNNNRRKVDHSPLKELSGCNDFKHPGAAYNGGSSDPTNSEPDDDNKELLQAANYARSARSLAYSELFWKRVEPVFAFPSSNDKTFLKQQQQVRTRIYFKPHKWLKCWAVISPADVVLIEEASSQNIVCGERQEYQLNGTGSDVLDTTVVAQSQDNSASCGGLVADRSFENMIPLSQLLLSAMIDEDEIEELNCDNGDINGTMHNAFKPNDGDSVESEVGKSDSNLLYNGESLQETNGLAPSEVEATSQSDQDSSDISSIDYQNMSFEDRCRLELQSIGLYNEKLCAGEHEEQEIDRDITELRKKLHQQVIKKKVQLCKLDELVQKERDAEGWDLEHSALNKLVEIAYKRCKACSRRRARKVSKQKARAFAERTIARCRDYEKTGKSCFLETGPYNVLSSPCSDVSNNAESVGAIEFCDSQVQSDKGVSSTRIEEHSTRGHTLIRVPNARPLSRKAFQKLQPKLKRVRERKTFDNAGNAASSCIGTKRRRNERMKDQHKDMSTTKSVVKVKNCFPPRDCNGKFITKPKSRKNTAQPSTSGNGVLDRFPGTTYPVFSSLETPETNEIGKANESELPALSKICQDSTGKVDEFIDFEDLNLSYIGQVDLRSPGKHFTPNAASSDTDEVIVQECYTDGLEVPTDDLSELDLFI</sequence>
<dbReference type="PANTHER" id="PTHR31115">
    <property type="entry name" value="OS05G0107300 PROTEIN"/>
    <property type="match status" value="1"/>
</dbReference>
<dbReference type="InterPro" id="IPR019340">
    <property type="entry name" value="Histone_AcTrfase_su3"/>
</dbReference>
<feature type="region of interest" description="Disordered" evidence="1">
    <location>
        <begin position="381"/>
        <end position="441"/>
    </location>
</feature>
<feature type="compositionally biased region" description="Polar residues" evidence="1">
    <location>
        <begin position="389"/>
        <end position="399"/>
    </location>
</feature>
<proteinExistence type="predicted"/>
<dbReference type="Pfam" id="PF10198">
    <property type="entry name" value="Ada3"/>
    <property type="match status" value="1"/>
</dbReference>
<feature type="region of interest" description="Disordered" evidence="1">
    <location>
        <begin position="631"/>
        <end position="652"/>
    </location>
</feature>
<protein>
    <submittedName>
        <fullName evidence="2">Uncharacterized protein</fullName>
    </submittedName>
</protein>
<evidence type="ECO:0000313" key="3">
    <source>
        <dbReference type="Proteomes" id="UP000631114"/>
    </source>
</evidence>
<organism evidence="2 3">
    <name type="scientific">Coptis chinensis</name>
    <dbReference type="NCBI Taxonomy" id="261450"/>
    <lineage>
        <taxon>Eukaryota</taxon>
        <taxon>Viridiplantae</taxon>
        <taxon>Streptophyta</taxon>
        <taxon>Embryophyta</taxon>
        <taxon>Tracheophyta</taxon>
        <taxon>Spermatophyta</taxon>
        <taxon>Magnoliopsida</taxon>
        <taxon>Ranunculales</taxon>
        <taxon>Ranunculaceae</taxon>
        <taxon>Coptidoideae</taxon>
        <taxon>Coptis</taxon>
    </lineage>
</organism>
<dbReference type="EMBL" id="JADFTS010000008">
    <property type="protein sequence ID" value="KAF9593740.1"/>
    <property type="molecule type" value="Genomic_DNA"/>
</dbReference>
<evidence type="ECO:0000313" key="2">
    <source>
        <dbReference type="EMBL" id="KAF9593740.1"/>
    </source>
</evidence>
<reference evidence="2 3" key="1">
    <citation type="submission" date="2020-10" db="EMBL/GenBank/DDBJ databases">
        <title>The Coptis chinensis genome and diversification of protoberbering-type alkaloids.</title>
        <authorList>
            <person name="Wang B."/>
            <person name="Shu S."/>
            <person name="Song C."/>
            <person name="Liu Y."/>
        </authorList>
    </citation>
    <scope>NUCLEOTIDE SEQUENCE [LARGE SCALE GENOMIC DNA]</scope>
    <source>
        <strain evidence="2">HL-2020</strain>
        <tissue evidence="2">Leaf</tissue>
    </source>
</reference>
<feature type="compositionally biased region" description="Low complexity" evidence="1">
    <location>
        <begin position="643"/>
        <end position="652"/>
    </location>
</feature>
<comment type="caution">
    <text evidence="2">The sequence shown here is derived from an EMBL/GenBank/DDBJ whole genome shotgun (WGS) entry which is preliminary data.</text>
</comment>
<evidence type="ECO:0000256" key="1">
    <source>
        <dbReference type="SAM" id="MobiDB-lite"/>
    </source>
</evidence>
<keyword evidence="3" id="KW-1185">Reference proteome</keyword>
<name>A0A835LGD7_9MAGN</name>
<accession>A0A835LGD7</accession>
<dbReference type="PANTHER" id="PTHR31115:SF2">
    <property type="entry name" value="OS05G0107300 PROTEIN"/>
    <property type="match status" value="1"/>
</dbReference>
<dbReference type="AlphaFoldDB" id="A0A835LGD7"/>
<gene>
    <name evidence="2" type="ORF">IFM89_024878</name>
</gene>
<feature type="region of interest" description="Disordered" evidence="1">
    <location>
        <begin position="916"/>
        <end position="941"/>
    </location>
</feature>
<dbReference type="OrthoDB" id="1915143at2759"/>